<accession>A0A835GM28</accession>
<organism evidence="3 4">
    <name type="scientific">Spodoptera exigua</name>
    <name type="common">Beet armyworm</name>
    <name type="synonym">Noctua fulgens</name>
    <dbReference type="NCBI Taxonomy" id="7107"/>
    <lineage>
        <taxon>Eukaryota</taxon>
        <taxon>Metazoa</taxon>
        <taxon>Ecdysozoa</taxon>
        <taxon>Arthropoda</taxon>
        <taxon>Hexapoda</taxon>
        <taxon>Insecta</taxon>
        <taxon>Pterygota</taxon>
        <taxon>Neoptera</taxon>
        <taxon>Endopterygota</taxon>
        <taxon>Lepidoptera</taxon>
        <taxon>Glossata</taxon>
        <taxon>Ditrysia</taxon>
        <taxon>Noctuoidea</taxon>
        <taxon>Noctuidae</taxon>
        <taxon>Amphipyrinae</taxon>
        <taxon>Spodoptera</taxon>
    </lineage>
</organism>
<feature type="transmembrane region" description="Helical" evidence="1">
    <location>
        <begin position="82"/>
        <end position="100"/>
    </location>
</feature>
<proteinExistence type="predicted"/>
<keyword evidence="1" id="KW-1133">Transmembrane helix</keyword>
<name>A0A835GM28_SPOEX</name>
<dbReference type="AlphaFoldDB" id="A0A835GM28"/>
<evidence type="ECO:0000313" key="4">
    <source>
        <dbReference type="Proteomes" id="UP000648187"/>
    </source>
</evidence>
<comment type="caution">
    <text evidence="3">The sequence shown here is derived from an EMBL/GenBank/DDBJ whole genome shotgun (WGS) entry which is preliminary data.</text>
</comment>
<feature type="domain" description="Deltamethrin resistance protein prag01" evidence="2">
    <location>
        <begin position="59"/>
        <end position="110"/>
    </location>
</feature>
<dbReference type="Pfam" id="PF16020">
    <property type="entry name" value="Deltameth_res"/>
    <property type="match status" value="1"/>
</dbReference>
<protein>
    <recommendedName>
        <fullName evidence="2">Deltamethrin resistance protein prag01 domain-containing protein</fullName>
    </recommendedName>
</protein>
<keyword evidence="1" id="KW-0472">Membrane</keyword>
<evidence type="ECO:0000313" key="3">
    <source>
        <dbReference type="EMBL" id="KAF9418074.1"/>
    </source>
</evidence>
<evidence type="ECO:0000256" key="1">
    <source>
        <dbReference type="SAM" id="Phobius"/>
    </source>
</evidence>
<sequence>MLAKILGFRRGLTSAIRRGYPCGNLLRSGFHPNCGIPAVRVNPVTITPTRSYRCDAHMNELPVPCLPWEPWYSDKQSLYNKILLGGILWWLFSLGMMIYTDSIYLNWAPPKQPGPPSDMVEECDDSE</sequence>
<keyword evidence="1" id="KW-0812">Transmembrane</keyword>
<keyword evidence="4" id="KW-1185">Reference proteome</keyword>
<dbReference type="InterPro" id="IPR031973">
    <property type="entry name" value="Deltameth_res_prag01"/>
</dbReference>
<dbReference type="EMBL" id="JACKWZ010000061">
    <property type="protein sequence ID" value="KAF9418074.1"/>
    <property type="molecule type" value="Genomic_DNA"/>
</dbReference>
<reference evidence="3" key="1">
    <citation type="submission" date="2020-08" db="EMBL/GenBank/DDBJ databases">
        <title>Spodoptera exigua strain:BAW_Kor-Di-RS1 Genome sequencing and assembly.</title>
        <authorList>
            <person name="Kim J."/>
            <person name="Nam H.Y."/>
            <person name="Kwon M."/>
            <person name="Choi J.H."/>
            <person name="Cho S.R."/>
            <person name="Kim G.-H."/>
        </authorList>
    </citation>
    <scope>NUCLEOTIDE SEQUENCE</scope>
    <source>
        <strain evidence="3">BAW_Kor-Di-RS1</strain>
        <tissue evidence="3">Whole-body</tissue>
    </source>
</reference>
<gene>
    <name evidence="3" type="ORF">HW555_004982</name>
</gene>
<evidence type="ECO:0000259" key="2">
    <source>
        <dbReference type="Pfam" id="PF16020"/>
    </source>
</evidence>
<dbReference type="Proteomes" id="UP000648187">
    <property type="component" value="Unassembled WGS sequence"/>
</dbReference>